<feature type="transmembrane region" description="Helical" evidence="1">
    <location>
        <begin position="12"/>
        <end position="32"/>
    </location>
</feature>
<name>A0ABW8YVL2_9FLAO</name>
<evidence type="ECO:0000313" key="2">
    <source>
        <dbReference type="EMBL" id="MFL9843557.1"/>
    </source>
</evidence>
<protein>
    <recommendedName>
        <fullName evidence="4">Prepilin-type N-terminal cleavage/methylation domain-containing protein</fullName>
    </recommendedName>
</protein>
<accession>A0ABW8YVL2</accession>
<organism evidence="2 3">
    <name type="scientific">Flavobacterium rhizosphaerae</name>
    <dbReference type="NCBI Taxonomy" id="3163298"/>
    <lineage>
        <taxon>Bacteria</taxon>
        <taxon>Pseudomonadati</taxon>
        <taxon>Bacteroidota</taxon>
        <taxon>Flavobacteriia</taxon>
        <taxon>Flavobacteriales</taxon>
        <taxon>Flavobacteriaceae</taxon>
        <taxon>Flavobacterium</taxon>
    </lineage>
</organism>
<reference evidence="2 3" key="1">
    <citation type="submission" date="2024-06" db="EMBL/GenBank/DDBJ databases">
        <authorList>
            <person name="Kaempfer P."/>
            <person name="Viver T."/>
        </authorList>
    </citation>
    <scope>NUCLEOTIDE SEQUENCE [LARGE SCALE GENOMIC DNA]</scope>
    <source>
        <strain evidence="2 3">ST-119</strain>
    </source>
</reference>
<dbReference type="Proteomes" id="UP001629156">
    <property type="component" value="Unassembled WGS sequence"/>
</dbReference>
<sequence>MFKKKVPAFTMTEILIGLIVTSIIISIIFLLFQISGDRLVDVRVQNEETVDMNRFSYTINKSIFESKSMNIKNDKLSFSTYNNTDIIYHFQQDYVIRNEKKFSDTLFLKYKQIICDTIVSDINPISYQCLKCTFYTGGMTKCFSYYKKIYPADLLNQ</sequence>
<comment type="caution">
    <text evidence="2">The sequence shown here is derived from an EMBL/GenBank/DDBJ whole genome shotgun (WGS) entry which is preliminary data.</text>
</comment>
<keyword evidence="3" id="KW-1185">Reference proteome</keyword>
<gene>
    <name evidence="2" type="ORF">ABS766_03905</name>
</gene>
<evidence type="ECO:0000313" key="3">
    <source>
        <dbReference type="Proteomes" id="UP001629156"/>
    </source>
</evidence>
<evidence type="ECO:0000256" key="1">
    <source>
        <dbReference type="SAM" id="Phobius"/>
    </source>
</evidence>
<proteinExistence type="predicted"/>
<keyword evidence="1" id="KW-0812">Transmembrane</keyword>
<keyword evidence="1" id="KW-1133">Transmembrane helix</keyword>
<dbReference type="RefSeq" id="WP_408083811.1">
    <property type="nucleotide sequence ID" value="NZ_JBELPZ010000002.1"/>
</dbReference>
<keyword evidence="1" id="KW-0472">Membrane</keyword>
<evidence type="ECO:0008006" key="4">
    <source>
        <dbReference type="Google" id="ProtNLM"/>
    </source>
</evidence>
<dbReference type="EMBL" id="JBELPZ010000002">
    <property type="protein sequence ID" value="MFL9843557.1"/>
    <property type="molecule type" value="Genomic_DNA"/>
</dbReference>